<proteinExistence type="inferred from homology"/>
<evidence type="ECO:0000256" key="1">
    <source>
        <dbReference type="ARBA" id="ARBA00005598"/>
    </source>
</evidence>
<dbReference type="EMBL" id="VIIS01001356">
    <property type="protein sequence ID" value="KAF0299547.1"/>
    <property type="molecule type" value="Genomic_DNA"/>
</dbReference>
<evidence type="ECO:0000313" key="3">
    <source>
        <dbReference type="EMBL" id="KAF0299547.1"/>
    </source>
</evidence>
<dbReference type="Pfam" id="PF03096">
    <property type="entry name" value="Ndr"/>
    <property type="match status" value="1"/>
</dbReference>
<feature type="compositionally biased region" description="Polar residues" evidence="2">
    <location>
        <begin position="15"/>
        <end position="24"/>
    </location>
</feature>
<sequence length="378" mass="42152">MSELPQPDPRIPMLQTGSQTPSISEETDESLSDGERYGDDRPAVYTFVEWKHVIDTKHCGPLTIYVQGDVSLQDKKAVFLTVHDLGCNHTSFHDFVEHPVMKEIKERSIFIHVDVPGQEDDAITLPDDFKFPTMQQLGEDMLQVLDTLKINMVIGLGEGAGANILARFGLAYPDRVLGLVLVHCTSTRAGIMEYFSDKLMNWKLSSIGHHPSAEQYLVFHRFGNQLDGDMDASTREKLIKDFQDRLKSKINPRNLQRYVQSGQTSRCRWPILKMETLLVTGAKASHNHTVHTMHSHMNKAKSSLITLEGVGDVLIEAPEKFCSSMLLFCKGLGMLTSVNARARTLSSGSGSGGGGRNRSMSMEDYDKPNARRLSVTKS</sequence>
<reference evidence="3 4" key="1">
    <citation type="submission" date="2019-07" db="EMBL/GenBank/DDBJ databases">
        <title>Draft genome assembly of a fouling barnacle, Amphibalanus amphitrite (Darwin, 1854): The first reference genome for Thecostraca.</title>
        <authorList>
            <person name="Kim W."/>
        </authorList>
    </citation>
    <scope>NUCLEOTIDE SEQUENCE [LARGE SCALE GENOMIC DNA]</scope>
    <source>
        <strain evidence="3">SNU_AA5</strain>
        <tissue evidence="3">Soma without cirri and trophi</tissue>
    </source>
</reference>
<protein>
    <recommendedName>
        <fullName evidence="5">Protein NDRG3</fullName>
    </recommendedName>
</protein>
<dbReference type="Proteomes" id="UP000440578">
    <property type="component" value="Unassembled WGS sequence"/>
</dbReference>
<organism evidence="3 4">
    <name type="scientific">Amphibalanus amphitrite</name>
    <name type="common">Striped barnacle</name>
    <name type="synonym">Balanus amphitrite</name>
    <dbReference type="NCBI Taxonomy" id="1232801"/>
    <lineage>
        <taxon>Eukaryota</taxon>
        <taxon>Metazoa</taxon>
        <taxon>Ecdysozoa</taxon>
        <taxon>Arthropoda</taxon>
        <taxon>Crustacea</taxon>
        <taxon>Multicrustacea</taxon>
        <taxon>Cirripedia</taxon>
        <taxon>Thoracica</taxon>
        <taxon>Thoracicalcarea</taxon>
        <taxon>Balanomorpha</taxon>
        <taxon>Balanoidea</taxon>
        <taxon>Balanidae</taxon>
        <taxon>Amphibalaninae</taxon>
        <taxon>Amphibalanus</taxon>
    </lineage>
</organism>
<dbReference type="AlphaFoldDB" id="A0A6A4VU03"/>
<dbReference type="Gene3D" id="3.40.50.1820">
    <property type="entry name" value="alpha/beta hydrolase"/>
    <property type="match status" value="1"/>
</dbReference>
<feature type="compositionally biased region" description="Pro residues" evidence="2">
    <location>
        <begin position="1"/>
        <end position="10"/>
    </location>
</feature>
<feature type="region of interest" description="Disordered" evidence="2">
    <location>
        <begin position="1"/>
        <end position="37"/>
    </location>
</feature>
<dbReference type="InterPro" id="IPR004142">
    <property type="entry name" value="NDRG"/>
</dbReference>
<evidence type="ECO:0000313" key="4">
    <source>
        <dbReference type="Proteomes" id="UP000440578"/>
    </source>
</evidence>
<keyword evidence="4" id="KW-1185">Reference proteome</keyword>
<evidence type="ECO:0008006" key="5">
    <source>
        <dbReference type="Google" id="ProtNLM"/>
    </source>
</evidence>
<accession>A0A6A4VU03</accession>
<dbReference type="OrthoDB" id="191979at2759"/>
<dbReference type="SUPFAM" id="SSF53474">
    <property type="entry name" value="alpha/beta-Hydrolases"/>
    <property type="match status" value="1"/>
</dbReference>
<comment type="similarity">
    <text evidence="1">Belongs to the NDRG family.</text>
</comment>
<gene>
    <name evidence="3" type="ORF">FJT64_027730</name>
</gene>
<evidence type="ECO:0000256" key="2">
    <source>
        <dbReference type="SAM" id="MobiDB-lite"/>
    </source>
</evidence>
<dbReference type="PANTHER" id="PTHR11034">
    <property type="entry name" value="N-MYC DOWNSTREAM REGULATED"/>
    <property type="match status" value="1"/>
</dbReference>
<name>A0A6A4VU03_AMPAM</name>
<dbReference type="InterPro" id="IPR029058">
    <property type="entry name" value="AB_hydrolase_fold"/>
</dbReference>
<feature type="region of interest" description="Disordered" evidence="2">
    <location>
        <begin position="344"/>
        <end position="378"/>
    </location>
</feature>
<comment type="caution">
    <text evidence="3">The sequence shown here is derived from an EMBL/GenBank/DDBJ whole genome shotgun (WGS) entry which is preliminary data.</text>
</comment>